<feature type="compositionally biased region" description="Basic and acidic residues" evidence="1">
    <location>
        <begin position="82"/>
        <end position="94"/>
    </location>
</feature>
<accession>A0A975GTZ5</accession>
<protein>
    <submittedName>
        <fullName evidence="2">Uncharacterized protein</fullName>
    </submittedName>
</protein>
<feature type="region of interest" description="Disordered" evidence="1">
    <location>
        <begin position="82"/>
        <end position="105"/>
    </location>
</feature>
<dbReference type="RefSeq" id="WP_207680495.1">
    <property type="nucleotide sequence ID" value="NZ_CP061800.1"/>
</dbReference>
<sequence length="105" mass="12190">MSVFKKEIETKRVIFNVRLDLAERLEKAKKDAKVFGKKLDTDNAIDNTLEKFLKKAEKRIAEMKKKKEKPLKTLDVKKTDSKIKTAKHDLHQENSGKSIKLIQPN</sequence>
<dbReference type="EMBL" id="CP061800">
    <property type="protein sequence ID" value="QTA93630.1"/>
    <property type="molecule type" value="Genomic_DNA"/>
</dbReference>
<evidence type="ECO:0000313" key="2">
    <source>
        <dbReference type="EMBL" id="QTA93630.1"/>
    </source>
</evidence>
<proteinExistence type="predicted"/>
<name>A0A975GTZ5_9BACT</name>
<dbReference type="KEGG" id="dmm:dnm_097340"/>
<dbReference type="AlphaFoldDB" id="A0A975GTZ5"/>
<evidence type="ECO:0000313" key="3">
    <source>
        <dbReference type="Proteomes" id="UP000663722"/>
    </source>
</evidence>
<organism evidence="2 3">
    <name type="scientific">Desulfonema magnum</name>
    <dbReference type="NCBI Taxonomy" id="45655"/>
    <lineage>
        <taxon>Bacteria</taxon>
        <taxon>Pseudomonadati</taxon>
        <taxon>Thermodesulfobacteriota</taxon>
        <taxon>Desulfobacteria</taxon>
        <taxon>Desulfobacterales</taxon>
        <taxon>Desulfococcaceae</taxon>
        <taxon>Desulfonema</taxon>
    </lineage>
</organism>
<keyword evidence="3" id="KW-1185">Reference proteome</keyword>
<evidence type="ECO:0000256" key="1">
    <source>
        <dbReference type="SAM" id="MobiDB-lite"/>
    </source>
</evidence>
<dbReference type="Proteomes" id="UP000663722">
    <property type="component" value="Chromosome"/>
</dbReference>
<reference evidence="2" key="1">
    <citation type="journal article" date="2021" name="Microb. Physiol.">
        <title>Proteogenomic Insights into the Physiology of Marine, Sulfate-Reducing, Filamentous Desulfonema limicola and Desulfonema magnum.</title>
        <authorList>
            <person name="Schnaars V."/>
            <person name="Wohlbrand L."/>
            <person name="Scheve S."/>
            <person name="Hinrichs C."/>
            <person name="Reinhardt R."/>
            <person name="Rabus R."/>
        </authorList>
    </citation>
    <scope>NUCLEOTIDE SEQUENCE</scope>
    <source>
        <strain evidence="2">4be13</strain>
    </source>
</reference>
<gene>
    <name evidence="2" type="ORF">dnm_097340</name>
</gene>